<accession>A0A0D0AWQ6</accession>
<dbReference type="CDD" id="cd12087">
    <property type="entry name" value="TM_EGFR-like"/>
    <property type="match status" value="1"/>
</dbReference>
<dbReference type="InParanoid" id="A0A0D0AWQ6"/>
<feature type="region of interest" description="Disordered" evidence="1">
    <location>
        <begin position="178"/>
        <end position="201"/>
    </location>
</feature>
<evidence type="ECO:0000313" key="4">
    <source>
        <dbReference type="Proteomes" id="UP000054485"/>
    </source>
</evidence>
<evidence type="ECO:0000313" key="3">
    <source>
        <dbReference type="EMBL" id="KIK46141.1"/>
    </source>
</evidence>
<dbReference type="Proteomes" id="UP000054485">
    <property type="component" value="Unassembled WGS sequence"/>
</dbReference>
<evidence type="ECO:0000256" key="1">
    <source>
        <dbReference type="SAM" id="MobiDB-lite"/>
    </source>
</evidence>
<dbReference type="OrthoDB" id="2796893at2759"/>
<dbReference type="AlphaFoldDB" id="A0A0D0AWQ6"/>
<protein>
    <submittedName>
        <fullName evidence="3">Uncharacterized protein</fullName>
    </submittedName>
</protein>
<dbReference type="EMBL" id="KN835163">
    <property type="protein sequence ID" value="KIK46141.1"/>
    <property type="molecule type" value="Genomic_DNA"/>
</dbReference>
<sequence length="334" mass="35842">MVSSARFVSMIPYISTILAIQVHPVKRTVVSTANCIDGYSWMNNGQGDSPCHTVAYVEAACAGNNYDQPALISGNSYSLPNSSNSNQCYCSWSSYNLMMACTLCQNTSNFVVWEWPQWAGGCSNSSWTQEYFPSGLVLAGDASIPYWAITNPTKWTYATFNILEANATYQQNSSNITPSISSSSSSSPSPSSSSSSPNSNSPDVGAIVGGTIGGIAALLFLIIVAYLLYRRHVYRKGVHASVINQQGMAFMPLSGTHNRIPSDTSNLAPSMSGPLGLFGQSVSPSQQYETAYSPQPQTTYPSMHGSFSPLPQTDTSLYTTHTSNGQRSDAIPMV</sequence>
<organism evidence="3 4">
    <name type="scientific">Suillus luteus UH-Slu-Lm8-n1</name>
    <dbReference type="NCBI Taxonomy" id="930992"/>
    <lineage>
        <taxon>Eukaryota</taxon>
        <taxon>Fungi</taxon>
        <taxon>Dikarya</taxon>
        <taxon>Basidiomycota</taxon>
        <taxon>Agaricomycotina</taxon>
        <taxon>Agaricomycetes</taxon>
        <taxon>Agaricomycetidae</taxon>
        <taxon>Boletales</taxon>
        <taxon>Suillineae</taxon>
        <taxon>Suillaceae</taxon>
        <taxon>Suillus</taxon>
    </lineage>
</organism>
<gene>
    <name evidence="3" type="ORF">CY34DRAFT_800856</name>
</gene>
<name>A0A0D0AWQ6_9AGAM</name>
<keyword evidence="2" id="KW-1133">Transmembrane helix</keyword>
<reference evidence="4" key="2">
    <citation type="submission" date="2015-01" db="EMBL/GenBank/DDBJ databases">
        <title>Evolutionary Origins and Diversification of the Mycorrhizal Mutualists.</title>
        <authorList>
            <consortium name="DOE Joint Genome Institute"/>
            <consortium name="Mycorrhizal Genomics Consortium"/>
            <person name="Kohler A."/>
            <person name="Kuo A."/>
            <person name="Nagy L.G."/>
            <person name="Floudas D."/>
            <person name="Copeland A."/>
            <person name="Barry K.W."/>
            <person name="Cichocki N."/>
            <person name="Veneault-Fourrey C."/>
            <person name="LaButti K."/>
            <person name="Lindquist E.A."/>
            <person name="Lipzen A."/>
            <person name="Lundell T."/>
            <person name="Morin E."/>
            <person name="Murat C."/>
            <person name="Riley R."/>
            <person name="Ohm R."/>
            <person name="Sun H."/>
            <person name="Tunlid A."/>
            <person name="Henrissat B."/>
            <person name="Grigoriev I.V."/>
            <person name="Hibbett D.S."/>
            <person name="Martin F."/>
        </authorList>
    </citation>
    <scope>NUCLEOTIDE SEQUENCE [LARGE SCALE GENOMIC DNA]</scope>
    <source>
        <strain evidence="4">UH-Slu-Lm8-n1</strain>
    </source>
</reference>
<proteinExistence type="predicted"/>
<dbReference type="HOGENOM" id="CLU_053888_2_0_1"/>
<reference evidence="3 4" key="1">
    <citation type="submission" date="2014-04" db="EMBL/GenBank/DDBJ databases">
        <authorList>
            <consortium name="DOE Joint Genome Institute"/>
            <person name="Kuo A."/>
            <person name="Ruytinx J."/>
            <person name="Rineau F."/>
            <person name="Colpaert J."/>
            <person name="Kohler A."/>
            <person name="Nagy L.G."/>
            <person name="Floudas D."/>
            <person name="Copeland A."/>
            <person name="Barry K.W."/>
            <person name="Cichocki N."/>
            <person name="Veneault-Fourrey C."/>
            <person name="LaButti K."/>
            <person name="Lindquist E.A."/>
            <person name="Lipzen A."/>
            <person name="Lundell T."/>
            <person name="Morin E."/>
            <person name="Murat C."/>
            <person name="Sun H."/>
            <person name="Tunlid A."/>
            <person name="Henrissat B."/>
            <person name="Grigoriev I.V."/>
            <person name="Hibbett D.S."/>
            <person name="Martin F."/>
            <person name="Nordberg H.P."/>
            <person name="Cantor M.N."/>
            <person name="Hua S.X."/>
        </authorList>
    </citation>
    <scope>NUCLEOTIDE SEQUENCE [LARGE SCALE GENOMIC DNA]</scope>
    <source>
        <strain evidence="3 4">UH-Slu-Lm8-n1</strain>
    </source>
</reference>
<feature type="transmembrane region" description="Helical" evidence="2">
    <location>
        <begin position="204"/>
        <end position="229"/>
    </location>
</feature>
<keyword evidence="4" id="KW-1185">Reference proteome</keyword>
<keyword evidence="2" id="KW-0472">Membrane</keyword>
<evidence type="ECO:0000256" key="2">
    <source>
        <dbReference type="SAM" id="Phobius"/>
    </source>
</evidence>
<dbReference type="STRING" id="930992.A0A0D0AWQ6"/>
<keyword evidence="2" id="KW-0812">Transmembrane</keyword>